<dbReference type="RefSeq" id="WP_030877198.1">
    <property type="nucleotide sequence ID" value="NZ_JBIRHZ010000008.1"/>
</dbReference>
<keyword evidence="2" id="KW-1185">Reference proteome</keyword>
<sequence length="167" mass="18537">MHPRDIRLRRRCNSALARLDPPRPFSVTALCDQLAEQRRRPIHLHPLPAHAAAAGTCGMWLATETADHIFFEQRTGRLHQEHIVLHELGHVLLDHYALGPDGDAAAGLLPDLDPQLVHRLLRRTNYTTPQEKEAETLAGLIRTRAEAAGRRLDGVLGDLQAAMGVRG</sequence>
<dbReference type="EMBL" id="LGUT01002324">
    <property type="protein sequence ID" value="KOG87279.1"/>
    <property type="molecule type" value="Genomic_DNA"/>
</dbReference>
<evidence type="ECO:0008006" key="3">
    <source>
        <dbReference type="Google" id="ProtNLM"/>
    </source>
</evidence>
<accession>A0ABR5J1L4</accession>
<proteinExistence type="predicted"/>
<dbReference type="Proteomes" id="UP000037020">
    <property type="component" value="Unassembled WGS sequence"/>
</dbReference>
<organism evidence="1 2">
    <name type="scientific">Streptomyces varsoviensis</name>
    <dbReference type="NCBI Taxonomy" id="67373"/>
    <lineage>
        <taxon>Bacteria</taxon>
        <taxon>Bacillati</taxon>
        <taxon>Actinomycetota</taxon>
        <taxon>Actinomycetes</taxon>
        <taxon>Kitasatosporales</taxon>
        <taxon>Streptomycetaceae</taxon>
        <taxon>Streptomyces</taxon>
    </lineage>
</organism>
<evidence type="ECO:0000313" key="1">
    <source>
        <dbReference type="EMBL" id="KOG87279.1"/>
    </source>
</evidence>
<gene>
    <name evidence="1" type="ORF">ADK38_26330</name>
</gene>
<comment type="caution">
    <text evidence="1">The sequence shown here is derived from an EMBL/GenBank/DDBJ whole genome shotgun (WGS) entry which is preliminary data.</text>
</comment>
<protein>
    <recommendedName>
        <fullName evidence="3">Regulator component</fullName>
    </recommendedName>
</protein>
<evidence type="ECO:0000313" key="2">
    <source>
        <dbReference type="Proteomes" id="UP000037020"/>
    </source>
</evidence>
<name>A0ABR5J1L4_9ACTN</name>
<reference evidence="1 2" key="1">
    <citation type="submission" date="2015-07" db="EMBL/GenBank/DDBJ databases">
        <authorList>
            <person name="Ju K.-S."/>
            <person name="Doroghazi J.R."/>
            <person name="Metcalf W.W."/>
        </authorList>
    </citation>
    <scope>NUCLEOTIDE SEQUENCE [LARGE SCALE GENOMIC DNA]</scope>
    <source>
        <strain evidence="1 2">NRRL B-3589</strain>
    </source>
</reference>